<dbReference type="EMBL" id="CAJVPT010027441">
    <property type="protein sequence ID" value="CAG8683618.1"/>
    <property type="molecule type" value="Genomic_DNA"/>
</dbReference>
<name>A0ACA9NZ12_9GLOM</name>
<organism evidence="1 2">
    <name type="scientific">Acaulospora colombiana</name>
    <dbReference type="NCBI Taxonomy" id="27376"/>
    <lineage>
        <taxon>Eukaryota</taxon>
        <taxon>Fungi</taxon>
        <taxon>Fungi incertae sedis</taxon>
        <taxon>Mucoromycota</taxon>
        <taxon>Glomeromycotina</taxon>
        <taxon>Glomeromycetes</taxon>
        <taxon>Diversisporales</taxon>
        <taxon>Acaulosporaceae</taxon>
        <taxon>Acaulospora</taxon>
    </lineage>
</organism>
<sequence>MSLAGLTFWPPDQTYLISCKGGWVRLASGAKRREKKKATNIANTVIPPPLQPKRELKPDEIRVVQARDDKSRDSNRRIPCGCPITYFLNREVLREEEEDQIRSCGESDNFRVLGEDK</sequence>
<protein>
    <submittedName>
        <fullName evidence="1">7436_t:CDS:1</fullName>
    </submittedName>
</protein>
<reference evidence="1" key="1">
    <citation type="submission" date="2021-06" db="EMBL/GenBank/DDBJ databases">
        <authorList>
            <person name="Kallberg Y."/>
            <person name="Tangrot J."/>
            <person name="Rosling A."/>
        </authorList>
    </citation>
    <scope>NUCLEOTIDE SEQUENCE</scope>
    <source>
        <strain evidence="1">CL356</strain>
    </source>
</reference>
<gene>
    <name evidence="1" type="ORF">ACOLOM_LOCUS9450</name>
</gene>
<evidence type="ECO:0000313" key="2">
    <source>
        <dbReference type="Proteomes" id="UP000789525"/>
    </source>
</evidence>
<keyword evidence="2" id="KW-1185">Reference proteome</keyword>
<evidence type="ECO:0000313" key="1">
    <source>
        <dbReference type="EMBL" id="CAG8683618.1"/>
    </source>
</evidence>
<proteinExistence type="predicted"/>
<dbReference type="Proteomes" id="UP000789525">
    <property type="component" value="Unassembled WGS sequence"/>
</dbReference>
<comment type="caution">
    <text evidence="1">The sequence shown here is derived from an EMBL/GenBank/DDBJ whole genome shotgun (WGS) entry which is preliminary data.</text>
</comment>
<accession>A0ACA9NZ12</accession>
<feature type="non-terminal residue" evidence="1">
    <location>
        <position position="117"/>
    </location>
</feature>